<keyword evidence="10" id="KW-1006">Bacterial flagellum protein export</keyword>
<evidence type="ECO:0000256" key="6">
    <source>
        <dbReference type="ARBA" id="ARBA00022500"/>
    </source>
</evidence>
<dbReference type="RefSeq" id="WP_262068025.1">
    <property type="nucleotide sequence ID" value="NZ_JAMXOC010000002.1"/>
</dbReference>
<keyword evidence="8" id="KW-0653">Protein transport</keyword>
<keyword evidence="12" id="KW-0282">Flagellum</keyword>
<keyword evidence="12" id="KW-0969">Cilium</keyword>
<gene>
    <name evidence="12" type="primary">fliJ</name>
    <name evidence="12" type="ORF">NK118_02530</name>
</gene>
<keyword evidence="5" id="KW-1003">Cell membrane</keyword>
<name>A0ABT1EEI9_9FIRM</name>
<dbReference type="Gene3D" id="1.10.287.1700">
    <property type="match status" value="1"/>
</dbReference>
<proteinExistence type="inferred from homology"/>
<evidence type="ECO:0000313" key="13">
    <source>
        <dbReference type="Proteomes" id="UP001523565"/>
    </source>
</evidence>
<evidence type="ECO:0000256" key="3">
    <source>
        <dbReference type="ARBA" id="ARBA00020392"/>
    </source>
</evidence>
<dbReference type="InterPro" id="IPR012823">
    <property type="entry name" value="Flagell_FliJ"/>
</dbReference>
<keyword evidence="12" id="KW-0966">Cell projection</keyword>
<comment type="subcellular location">
    <subcellularLocation>
        <location evidence="1">Cell membrane</location>
        <topology evidence="1">Peripheral membrane protein</topology>
        <orientation evidence="1">Cytoplasmic side</orientation>
    </subcellularLocation>
</comment>
<organism evidence="12 13">
    <name type="scientific">Ohessyouella blattaphilus</name>
    <dbReference type="NCBI Taxonomy" id="2949333"/>
    <lineage>
        <taxon>Bacteria</taxon>
        <taxon>Bacillati</taxon>
        <taxon>Bacillota</taxon>
        <taxon>Clostridia</taxon>
        <taxon>Lachnospirales</taxon>
        <taxon>Lachnospiraceae</taxon>
        <taxon>Ohessyouella</taxon>
    </lineage>
</organism>
<keyword evidence="11" id="KW-0175">Coiled coil</keyword>
<evidence type="ECO:0000256" key="9">
    <source>
        <dbReference type="ARBA" id="ARBA00023136"/>
    </source>
</evidence>
<accession>A0ABT1EEI9</accession>
<keyword evidence="4" id="KW-0813">Transport</keyword>
<reference evidence="12 13" key="1">
    <citation type="journal article" date="2022" name="Genome Biol. Evol.">
        <title>Host diet, physiology and behaviors set the stage for Lachnospiraceae cladogenesis.</title>
        <authorList>
            <person name="Vera-Ponce De Leon A."/>
            <person name="Schneider M."/>
            <person name="Jahnes B.C."/>
            <person name="Sadowski V."/>
            <person name="Camuy-Velez L.A."/>
            <person name="Duan J."/>
            <person name="Sabree Z.L."/>
        </authorList>
    </citation>
    <scope>NUCLEOTIDE SEQUENCE [LARGE SCALE GENOMIC DNA]</scope>
    <source>
        <strain evidence="12 13">PAL227</strain>
    </source>
</reference>
<evidence type="ECO:0000313" key="12">
    <source>
        <dbReference type="EMBL" id="MCP1109119.1"/>
    </source>
</evidence>
<dbReference type="Proteomes" id="UP001523565">
    <property type="component" value="Unassembled WGS sequence"/>
</dbReference>
<protein>
    <recommendedName>
        <fullName evidence="3">Flagellar FliJ protein</fullName>
    </recommendedName>
</protein>
<keyword evidence="13" id="KW-1185">Reference proteome</keyword>
<comment type="similarity">
    <text evidence="2">Belongs to the FliJ family.</text>
</comment>
<dbReference type="Pfam" id="PF02050">
    <property type="entry name" value="FliJ"/>
    <property type="match status" value="1"/>
</dbReference>
<feature type="coiled-coil region" evidence="11">
    <location>
        <begin position="26"/>
        <end position="60"/>
    </location>
</feature>
<keyword evidence="9" id="KW-0472">Membrane</keyword>
<dbReference type="EMBL" id="JAMZFV010000002">
    <property type="protein sequence ID" value="MCP1109119.1"/>
    <property type="molecule type" value="Genomic_DNA"/>
</dbReference>
<sequence>MKKFSFSLEKVLRFKSQIERNLRNEHANILHEIIRQEESIKRLEEKYQETSKEFEEVKRSGTTINNLRAYEDYCKTLRQSIALEEYLLTLLRQKEEKKREEVVVAKQETASFDLLKGKRLTEYTETLKKNEERELEEFIASIMHQKKGA</sequence>
<evidence type="ECO:0000256" key="2">
    <source>
        <dbReference type="ARBA" id="ARBA00010004"/>
    </source>
</evidence>
<dbReference type="InterPro" id="IPR053716">
    <property type="entry name" value="Flag_assembly_chemotaxis_eff"/>
</dbReference>
<evidence type="ECO:0000256" key="7">
    <source>
        <dbReference type="ARBA" id="ARBA00022795"/>
    </source>
</evidence>
<keyword evidence="6" id="KW-0145">Chemotaxis</keyword>
<keyword evidence="7" id="KW-1005">Bacterial flagellum biogenesis</keyword>
<comment type="caution">
    <text evidence="12">The sequence shown here is derived from an EMBL/GenBank/DDBJ whole genome shotgun (WGS) entry which is preliminary data.</text>
</comment>
<evidence type="ECO:0000256" key="4">
    <source>
        <dbReference type="ARBA" id="ARBA00022448"/>
    </source>
</evidence>
<evidence type="ECO:0000256" key="5">
    <source>
        <dbReference type="ARBA" id="ARBA00022475"/>
    </source>
</evidence>
<evidence type="ECO:0000256" key="8">
    <source>
        <dbReference type="ARBA" id="ARBA00022927"/>
    </source>
</evidence>
<evidence type="ECO:0000256" key="10">
    <source>
        <dbReference type="ARBA" id="ARBA00023225"/>
    </source>
</evidence>
<evidence type="ECO:0000256" key="11">
    <source>
        <dbReference type="SAM" id="Coils"/>
    </source>
</evidence>
<evidence type="ECO:0000256" key="1">
    <source>
        <dbReference type="ARBA" id="ARBA00004413"/>
    </source>
</evidence>
<dbReference type="NCBIfam" id="TIGR02473">
    <property type="entry name" value="flagell_FliJ"/>
    <property type="match status" value="1"/>
</dbReference>